<gene>
    <name evidence="2" type="ORF">PLEPLA_LOCUS2389</name>
</gene>
<evidence type="ECO:0000313" key="2">
    <source>
        <dbReference type="EMBL" id="CAB1414680.1"/>
    </source>
</evidence>
<comment type="caution">
    <text evidence="2">The sequence shown here is derived from an EMBL/GenBank/DDBJ whole genome shotgun (WGS) entry which is preliminary data.</text>
</comment>
<proteinExistence type="predicted"/>
<evidence type="ECO:0000256" key="1">
    <source>
        <dbReference type="SAM" id="MobiDB-lite"/>
    </source>
</evidence>
<dbReference type="EMBL" id="CADEAL010000117">
    <property type="protein sequence ID" value="CAB1414680.1"/>
    <property type="molecule type" value="Genomic_DNA"/>
</dbReference>
<dbReference type="Proteomes" id="UP001153269">
    <property type="component" value="Unassembled WGS sequence"/>
</dbReference>
<organism evidence="2 3">
    <name type="scientific">Pleuronectes platessa</name>
    <name type="common">European plaice</name>
    <dbReference type="NCBI Taxonomy" id="8262"/>
    <lineage>
        <taxon>Eukaryota</taxon>
        <taxon>Metazoa</taxon>
        <taxon>Chordata</taxon>
        <taxon>Craniata</taxon>
        <taxon>Vertebrata</taxon>
        <taxon>Euteleostomi</taxon>
        <taxon>Actinopterygii</taxon>
        <taxon>Neopterygii</taxon>
        <taxon>Teleostei</taxon>
        <taxon>Neoteleostei</taxon>
        <taxon>Acanthomorphata</taxon>
        <taxon>Carangaria</taxon>
        <taxon>Pleuronectiformes</taxon>
        <taxon>Pleuronectoidei</taxon>
        <taxon>Pleuronectidae</taxon>
        <taxon>Pleuronectes</taxon>
    </lineage>
</organism>
<dbReference type="AlphaFoldDB" id="A0A9N7TKF1"/>
<reference evidence="2" key="1">
    <citation type="submission" date="2020-03" db="EMBL/GenBank/DDBJ databases">
        <authorList>
            <person name="Weist P."/>
        </authorList>
    </citation>
    <scope>NUCLEOTIDE SEQUENCE</scope>
</reference>
<feature type="region of interest" description="Disordered" evidence="1">
    <location>
        <begin position="100"/>
        <end position="128"/>
    </location>
</feature>
<accession>A0A9N7TKF1</accession>
<sequence>MNIISFVKSQRSPDASSPFGICDRHGVCDLLLSGTLFPVIPAPANLLGLEARVDSLGAVICGVACPLPARASDSLNQQQLGAHLTPGAQGPRCSSVCATRSRMSPRPPGISPTQLPNRNRVDSVDESGRSQAEMTVWEVCAYYQPEKKKCHF</sequence>
<evidence type="ECO:0000313" key="3">
    <source>
        <dbReference type="Proteomes" id="UP001153269"/>
    </source>
</evidence>
<keyword evidence="3" id="KW-1185">Reference proteome</keyword>
<feature type="compositionally biased region" description="Basic and acidic residues" evidence="1">
    <location>
        <begin position="119"/>
        <end position="128"/>
    </location>
</feature>
<protein>
    <submittedName>
        <fullName evidence="2">Uncharacterized protein</fullName>
    </submittedName>
</protein>
<name>A0A9N7TKF1_PLEPL</name>